<dbReference type="Proteomes" id="UP001243009">
    <property type="component" value="Unassembled WGS sequence"/>
</dbReference>
<protein>
    <submittedName>
        <fullName evidence="1">Uncharacterized protein</fullName>
    </submittedName>
</protein>
<evidence type="ECO:0000313" key="2">
    <source>
        <dbReference type="Proteomes" id="UP001243009"/>
    </source>
</evidence>
<sequence>MPQATNEGMDPFRDILGLELPPEQYEAELAVFRTIAEGFVSARAKHDGMR</sequence>
<keyword evidence="2" id="KW-1185">Reference proteome</keyword>
<evidence type="ECO:0000313" key="1">
    <source>
        <dbReference type="EMBL" id="MDO9710760.1"/>
    </source>
</evidence>
<name>A0ABT9E438_9PROT</name>
<comment type="caution">
    <text evidence="1">The sequence shown here is derived from an EMBL/GenBank/DDBJ whole genome shotgun (WGS) entry which is preliminary data.</text>
</comment>
<accession>A0ABT9E438</accession>
<reference evidence="1 2" key="1">
    <citation type="submission" date="2023-08" db="EMBL/GenBank/DDBJ databases">
        <title>The draft genome sequence of Paracraurococcus sp. LOR1-02.</title>
        <authorList>
            <person name="Kingkaew E."/>
            <person name="Tanasupawat S."/>
        </authorList>
    </citation>
    <scope>NUCLEOTIDE SEQUENCE [LARGE SCALE GENOMIC DNA]</scope>
    <source>
        <strain evidence="1 2">LOR1-02</strain>
    </source>
</reference>
<proteinExistence type="predicted"/>
<gene>
    <name evidence="1" type="ORF">Q7A36_20585</name>
</gene>
<dbReference type="RefSeq" id="WP_305105620.1">
    <property type="nucleotide sequence ID" value="NZ_JAUTWS010000021.1"/>
</dbReference>
<dbReference type="EMBL" id="JAUTWS010000021">
    <property type="protein sequence ID" value="MDO9710760.1"/>
    <property type="molecule type" value="Genomic_DNA"/>
</dbReference>
<organism evidence="1 2">
    <name type="scientific">Paracraurococcus lichenis</name>
    <dbReference type="NCBI Taxonomy" id="3064888"/>
    <lineage>
        <taxon>Bacteria</taxon>
        <taxon>Pseudomonadati</taxon>
        <taxon>Pseudomonadota</taxon>
        <taxon>Alphaproteobacteria</taxon>
        <taxon>Acetobacterales</taxon>
        <taxon>Roseomonadaceae</taxon>
        <taxon>Paracraurococcus</taxon>
    </lineage>
</organism>